<feature type="compositionally biased region" description="Basic residues" evidence="1">
    <location>
        <begin position="100"/>
        <end position="109"/>
    </location>
</feature>
<evidence type="ECO:0000313" key="2">
    <source>
        <dbReference type="EMBL" id="KAJ3430241.1"/>
    </source>
</evidence>
<comment type="caution">
    <text evidence="2">The sequence shown here is derived from an EMBL/GenBank/DDBJ whole genome shotgun (WGS) entry which is preliminary data.</text>
</comment>
<reference evidence="2" key="1">
    <citation type="submission" date="2022-08" db="EMBL/GenBank/DDBJ databases">
        <title>Novel sulphate-reducing endosymbionts in the free-living metamonad Anaeramoeba.</title>
        <authorList>
            <person name="Jerlstrom-Hultqvist J."/>
            <person name="Cepicka I."/>
            <person name="Gallot-Lavallee L."/>
            <person name="Salas-Leiva D."/>
            <person name="Curtis B.A."/>
            <person name="Zahonova K."/>
            <person name="Pipaliya S."/>
            <person name="Dacks J."/>
            <person name="Roger A.J."/>
        </authorList>
    </citation>
    <scope>NUCLEOTIDE SEQUENCE</scope>
    <source>
        <strain evidence="2">Busselton2</strain>
    </source>
</reference>
<dbReference type="EMBL" id="JANTQA010000051">
    <property type="protein sequence ID" value="KAJ3430241.1"/>
    <property type="molecule type" value="Genomic_DNA"/>
</dbReference>
<accession>A0AAV7YNM4</accession>
<sequence>MNDTKLCDDVNFWVHCFDWNIFSIQLNKEWHLSNKKTRKRIKEQLGDDRKIRPNQNTNHPDNSQTFGGIIEEKENIIQRKKKRKMNKNKKIKNEKTLQIIKKKTKKEED</sequence>
<evidence type="ECO:0000313" key="3">
    <source>
        <dbReference type="Proteomes" id="UP001146793"/>
    </source>
</evidence>
<feature type="region of interest" description="Disordered" evidence="1">
    <location>
        <begin position="43"/>
        <end position="109"/>
    </location>
</feature>
<dbReference type="Proteomes" id="UP001146793">
    <property type="component" value="Unassembled WGS sequence"/>
</dbReference>
<proteinExistence type="predicted"/>
<protein>
    <submittedName>
        <fullName evidence="2">Uncharacterized protein</fullName>
    </submittedName>
</protein>
<gene>
    <name evidence="2" type="ORF">M0812_23243</name>
</gene>
<dbReference type="AlphaFoldDB" id="A0AAV7YNM4"/>
<feature type="compositionally biased region" description="Basic residues" evidence="1">
    <location>
        <begin position="78"/>
        <end position="92"/>
    </location>
</feature>
<organism evidence="2 3">
    <name type="scientific">Anaeramoeba flamelloides</name>
    <dbReference type="NCBI Taxonomy" id="1746091"/>
    <lineage>
        <taxon>Eukaryota</taxon>
        <taxon>Metamonada</taxon>
        <taxon>Anaeramoebidae</taxon>
        <taxon>Anaeramoeba</taxon>
    </lineage>
</organism>
<evidence type="ECO:0000256" key="1">
    <source>
        <dbReference type="SAM" id="MobiDB-lite"/>
    </source>
</evidence>
<name>A0AAV7YNM4_9EUKA</name>
<feature type="compositionally biased region" description="Polar residues" evidence="1">
    <location>
        <begin position="53"/>
        <end position="66"/>
    </location>
</feature>